<gene>
    <name evidence="2" type="ORF">AOC33_05355</name>
</gene>
<feature type="signal peptide" evidence="1">
    <location>
        <begin position="1"/>
        <end position="30"/>
    </location>
</feature>
<accession>A0A229FWU5</accession>
<dbReference type="Gene3D" id="3.40.50.1240">
    <property type="entry name" value="Phosphoglycerate mutase-like"/>
    <property type="match status" value="1"/>
</dbReference>
<evidence type="ECO:0000256" key="1">
    <source>
        <dbReference type="SAM" id="SignalP"/>
    </source>
</evidence>
<evidence type="ECO:0000313" key="3">
    <source>
        <dbReference type="Proteomes" id="UP000215188"/>
    </source>
</evidence>
<dbReference type="InterPro" id="IPR013078">
    <property type="entry name" value="His_Pase_superF_clade-1"/>
</dbReference>
<reference evidence="2 3" key="1">
    <citation type="submission" date="2017-06" db="EMBL/GenBank/DDBJ databases">
        <title>Reclassification of a Polynucleobacter cosmopolitanus strain isolated from tropical Lake Victoria as Polynucleobacter victoriensis comb. nov.</title>
        <authorList>
            <person name="Hahn M.W."/>
        </authorList>
    </citation>
    <scope>NUCLEOTIDE SEQUENCE [LARGE SCALE GENOMIC DNA]</scope>
    <source>
        <strain evidence="2 3">MWH-MoIso2</strain>
    </source>
</reference>
<dbReference type="InterPro" id="IPR029033">
    <property type="entry name" value="His_PPase_superfam"/>
</dbReference>
<dbReference type="AlphaFoldDB" id="A0A229FWU5"/>
<comment type="caution">
    <text evidence="2">The sequence shown here is derived from an EMBL/GenBank/DDBJ whole genome shotgun (WGS) entry which is preliminary data.</text>
</comment>
<feature type="chain" id="PRO_5013076350" evidence="1">
    <location>
        <begin position="31"/>
        <end position="198"/>
    </location>
</feature>
<dbReference type="CDD" id="cd07067">
    <property type="entry name" value="HP_PGM_like"/>
    <property type="match status" value="1"/>
</dbReference>
<protein>
    <submittedName>
        <fullName evidence="2">Histidine phosphatase family protein</fullName>
    </submittedName>
</protein>
<sequence length="198" mass="21880">MKSISQSWQIRLSRLLLSCFLLSASQFTHAGLKEDLETGSYVLMMRHADAPGYSDPDGYNLNDCSTQRNLGATGKNQAKMIGQWLNSQGIENAQVFSSPWCRCKDTATLLNKGSVTVEPSLGSFFENRGNRQEQTRLTQIKIAQLLKVSPRKPVIMVTHQVNIQAFAGQSVSSGSMVLVKVNASGQYMSHQLINHPHP</sequence>
<proteinExistence type="predicted"/>
<dbReference type="OrthoDB" id="8685508at2"/>
<evidence type="ECO:0000313" key="2">
    <source>
        <dbReference type="EMBL" id="OXL16481.1"/>
    </source>
</evidence>
<keyword evidence="3" id="KW-1185">Reference proteome</keyword>
<dbReference type="SUPFAM" id="SSF53254">
    <property type="entry name" value="Phosphoglycerate mutase-like"/>
    <property type="match status" value="1"/>
</dbReference>
<organism evidence="2 3">
    <name type="scientific">Polynucleobacter cosmopolitanus</name>
    <dbReference type="NCBI Taxonomy" id="351345"/>
    <lineage>
        <taxon>Bacteria</taxon>
        <taxon>Pseudomonadati</taxon>
        <taxon>Pseudomonadota</taxon>
        <taxon>Betaproteobacteria</taxon>
        <taxon>Burkholderiales</taxon>
        <taxon>Burkholderiaceae</taxon>
        <taxon>Polynucleobacter</taxon>
    </lineage>
</organism>
<dbReference type="RefSeq" id="WP_089515508.1">
    <property type="nucleotide sequence ID" value="NZ_NJGG01000001.1"/>
</dbReference>
<keyword evidence="1" id="KW-0732">Signal</keyword>
<dbReference type="EMBL" id="NJGG01000001">
    <property type="protein sequence ID" value="OXL16481.1"/>
    <property type="molecule type" value="Genomic_DNA"/>
</dbReference>
<dbReference type="Pfam" id="PF00300">
    <property type="entry name" value="His_Phos_1"/>
    <property type="match status" value="1"/>
</dbReference>
<dbReference type="Proteomes" id="UP000215188">
    <property type="component" value="Unassembled WGS sequence"/>
</dbReference>
<name>A0A229FWU5_9BURK</name>